<name>A0ABP8LU27_9BACT</name>
<feature type="transmembrane region" description="Helical" evidence="1">
    <location>
        <begin position="7"/>
        <end position="26"/>
    </location>
</feature>
<dbReference type="EMBL" id="BAABHC010000014">
    <property type="protein sequence ID" value="GAA4434829.1"/>
    <property type="molecule type" value="Genomic_DNA"/>
</dbReference>
<protein>
    <submittedName>
        <fullName evidence="2">Uncharacterized protein</fullName>
    </submittedName>
</protein>
<dbReference type="RefSeq" id="WP_345159669.1">
    <property type="nucleotide sequence ID" value="NZ_BAABHC010000014.1"/>
</dbReference>
<feature type="transmembrane region" description="Helical" evidence="1">
    <location>
        <begin position="32"/>
        <end position="50"/>
    </location>
</feature>
<dbReference type="Proteomes" id="UP001500552">
    <property type="component" value="Unassembled WGS sequence"/>
</dbReference>
<keyword evidence="1" id="KW-1133">Transmembrane helix</keyword>
<evidence type="ECO:0000256" key="1">
    <source>
        <dbReference type="SAM" id="Phobius"/>
    </source>
</evidence>
<evidence type="ECO:0000313" key="2">
    <source>
        <dbReference type="EMBL" id="GAA4434829.1"/>
    </source>
</evidence>
<proteinExistence type="predicted"/>
<accession>A0ABP8LU27</accession>
<comment type="caution">
    <text evidence="2">The sequence shown here is derived from an EMBL/GenBank/DDBJ whole genome shotgun (WGS) entry which is preliminary data.</text>
</comment>
<keyword evidence="3" id="KW-1185">Reference proteome</keyword>
<keyword evidence="1" id="KW-0472">Membrane</keyword>
<organism evidence="2 3">
    <name type="scientific">Pontibacter saemangeumensis</name>
    <dbReference type="NCBI Taxonomy" id="1084525"/>
    <lineage>
        <taxon>Bacteria</taxon>
        <taxon>Pseudomonadati</taxon>
        <taxon>Bacteroidota</taxon>
        <taxon>Cytophagia</taxon>
        <taxon>Cytophagales</taxon>
        <taxon>Hymenobacteraceae</taxon>
        <taxon>Pontibacter</taxon>
    </lineage>
</organism>
<evidence type="ECO:0000313" key="3">
    <source>
        <dbReference type="Proteomes" id="UP001500552"/>
    </source>
</evidence>
<sequence length="69" mass="7766">MNKRTLYFWLIFAASIVISAVIISVLVKAMKLVLVVILVLALAPVVFFTLKKILLPDKKDGSEKLKTRH</sequence>
<keyword evidence="1" id="KW-0812">Transmembrane</keyword>
<reference evidence="3" key="1">
    <citation type="journal article" date="2019" name="Int. J. Syst. Evol. Microbiol.">
        <title>The Global Catalogue of Microorganisms (GCM) 10K type strain sequencing project: providing services to taxonomists for standard genome sequencing and annotation.</title>
        <authorList>
            <consortium name="The Broad Institute Genomics Platform"/>
            <consortium name="The Broad Institute Genome Sequencing Center for Infectious Disease"/>
            <person name="Wu L."/>
            <person name="Ma J."/>
        </authorList>
    </citation>
    <scope>NUCLEOTIDE SEQUENCE [LARGE SCALE GENOMIC DNA]</scope>
    <source>
        <strain evidence="3">JCM 17926</strain>
    </source>
</reference>
<gene>
    <name evidence="2" type="ORF">GCM10023188_26250</name>
</gene>